<reference evidence="1" key="1">
    <citation type="journal article" date="2021" name="Proc. Natl. Acad. Sci. U.S.A.">
        <title>A Catalog of Tens of Thousands of Viruses from Human Metagenomes Reveals Hidden Associations with Chronic Diseases.</title>
        <authorList>
            <person name="Tisza M.J."/>
            <person name="Buck C.B."/>
        </authorList>
    </citation>
    <scope>NUCLEOTIDE SEQUENCE</scope>
    <source>
        <strain evidence="1">CtDJ83</strain>
    </source>
</reference>
<accession>A0A8S5RJI7</accession>
<protein>
    <submittedName>
        <fullName evidence="1">Uncharacterized protein</fullName>
    </submittedName>
</protein>
<sequence length="156" mass="16814">MGIPFFRKKSTEQLVSDALLSGGVSVTLGSKEYNAQAPTLATWIEVSALVTNLSDGDMGDVSLYHLMSLGADAETFARILATFIAGVQKSNSKEREALYQEIVHSASVQQVTEALYSILEIAKVQGLFMLTTSLKQTSITKPTREVVNETTAPGLE</sequence>
<evidence type="ECO:0000313" key="1">
    <source>
        <dbReference type="EMBL" id="DAE31339.1"/>
    </source>
</evidence>
<proteinExistence type="predicted"/>
<name>A0A8S5RJI7_9VIRU</name>
<organism evidence="1">
    <name type="scientific">virus sp. ctDJ83</name>
    <dbReference type="NCBI Taxonomy" id="2827625"/>
    <lineage>
        <taxon>Viruses</taxon>
    </lineage>
</organism>
<dbReference type="EMBL" id="BK059107">
    <property type="protein sequence ID" value="DAE31339.1"/>
    <property type="molecule type" value="Genomic_DNA"/>
</dbReference>